<evidence type="ECO:0000313" key="2">
    <source>
        <dbReference type="RefSeq" id="XP_036692629.1"/>
    </source>
</evidence>
<evidence type="ECO:0000313" key="7">
    <source>
        <dbReference type="RefSeq" id="XP_036692634.1"/>
    </source>
</evidence>
<dbReference type="OrthoDB" id="10463428at2759"/>
<dbReference type="RefSeq" id="XP_036692631.1">
    <property type="nucleotide sequence ID" value="XM_036836736.1"/>
</dbReference>
<dbReference type="RefSeq" id="XP_036692630.1">
    <property type="nucleotide sequence ID" value="XM_036836735.1"/>
</dbReference>
<evidence type="ECO:0000313" key="1">
    <source>
        <dbReference type="Proteomes" id="UP000694857"/>
    </source>
</evidence>
<evidence type="ECO:0000313" key="3">
    <source>
        <dbReference type="RefSeq" id="XP_036692630.1"/>
    </source>
</evidence>
<keyword evidence="1" id="KW-1185">Reference proteome</keyword>
<reference evidence="2 3" key="1">
    <citation type="submission" date="2025-04" db="UniProtKB">
        <authorList>
            <consortium name="RefSeq"/>
        </authorList>
    </citation>
    <scope>IDENTIFICATION</scope>
    <source>
        <tissue evidence="2 3">Epidermis and Blubber</tissue>
    </source>
</reference>
<accession>A0A8B8W7G8</accession>
<gene>
    <name evidence="2 3 4 5 6 7" type="primary">LOC118886676</name>
</gene>
<dbReference type="RefSeq" id="XP_036692633.1">
    <property type="nucleotide sequence ID" value="XM_036836738.1"/>
</dbReference>
<sequence length="314" mass="34640">MLDIGDITVGSRMSSHYCLFFLLCSYNCPHGMGIQCNSKFLTDYSPWTKSIPVLVCHTHPQSDAYGLKVLHFTPKNDNLTLTLANESAKPSPLEVHIPSLMQLPCLDLTPCINISNKYKALTLKCRHCNQSLSRCHCPCQQPLPKGGTCSNTRGLLWTLFTASSITPQFKCPGTDSYGNLTHWCPLHGLNEYTQGPDGRCTYWGGKTPVVWGLVSGPPEVWGKATSPESPSDPCYAGGLLSPHCKGTPSWASHLQRWFSSSEVHQARMPPGYLFLCGPRVNQLPHQNNPNAFPFPGWALAYPCLDNAEFVRNAC</sequence>
<dbReference type="RefSeq" id="XP_036692632.1">
    <property type="nucleotide sequence ID" value="XM_036836737.1"/>
</dbReference>
<dbReference type="Proteomes" id="UP000694857">
    <property type="component" value="Chromosome 20"/>
</dbReference>
<dbReference type="GeneID" id="118886676"/>
<dbReference type="KEGG" id="bmus:118886676"/>
<evidence type="ECO:0000313" key="4">
    <source>
        <dbReference type="RefSeq" id="XP_036692631.1"/>
    </source>
</evidence>
<organism evidence="1 3">
    <name type="scientific">Balaenoptera musculus</name>
    <name type="common">Blue whale</name>
    <dbReference type="NCBI Taxonomy" id="9771"/>
    <lineage>
        <taxon>Eukaryota</taxon>
        <taxon>Metazoa</taxon>
        <taxon>Chordata</taxon>
        <taxon>Craniata</taxon>
        <taxon>Vertebrata</taxon>
        <taxon>Euteleostomi</taxon>
        <taxon>Mammalia</taxon>
        <taxon>Eutheria</taxon>
        <taxon>Laurasiatheria</taxon>
        <taxon>Artiodactyla</taxon>
        <taxon>Whippomorpha</taxon>
        <taxon>Cetacea</taxon>
        <taxon>Mysticeti</taxon>
        <taxon>Balaenopteridae</taxon>
        <taxon>Balaenoptera</taxon>
    </lineage>
</organism>
<name>A0A8B8W7G8_BALMU</name>
<evidence type="ECO:0000313" key="5">
    <source>
        <dbReference type="RefSeq" id="XP_036692632.1"/>
    </source>
</evidence>
<dbReference type="AlphaFoldDB" id="A0A8B8W7G8"/>
<dbReference type="RefSeq" id="XP_036692629.1">
    <property type="nucleotide sequence ID" value="XM_036836734.1"/>
</dbReference>
<proteinExistence type="predicted"/>
<evidence type="ECO:0000313" key="6">
    <source>
        <dbReference type="RefSeq" id="XP_036692633.1"/>
    </source>
</evidence>
<dbReference type="RefSeq" id="XP_036692634.1">
    <property type="nucleotide sequence ID" value="XM_036836739.1"/>
</dbReference>
<protein>
    <submittedName>
        <fullName evidence="2 3">Endogenous retrovirus group V member 2 Env polyprotein-like</fullName>
    </submittedName>
</protein>